<dbReference type="RefSeq" id="WP_147926755.1">
    <property type="nucleotide sequence ID" value="NZ_VKAC01000007.1"/>
</dbReference>
<organism evidence="2 3">
    <name type="scientific">Quadrisphaera setariae</name>
    <dbReference type="NCBI Taxonomy" id="2593304"/>
    <lineage>
        <taxon>Bacteria</taxon>
        <taxon>Bacillati</taxon>
        <taxon>Actinomycetota</taxon>
        <taxon>Actinomycetes</taxon>
        <taxon>Kineosporiales</taxon>
        <taxon>Kineosporiaceae</taxon>
        <taxon>Quadrisphaera</taxon>
    </lineage>
</organism>
<feature type="region of interest" description="Disordered" evidence="1">
    <location>
        <begin position="1"/>
        <end position="30"/>
    </location>
</feature>
<feature type="compositionally biased region" description="Polar residues" evidence="1">
    <location>
        <begin position="1"/>
        <end position="12"/>
    </location>
</feature>
<evidence type="ECO:0000313" key="3">
    <source>
        <dbReference type="Proteomes" id="UP000321234"/>
    </source>
</evidence>
<keyword evidence="3" id="KW-1185">Reference proteome</keyword>
<dbReference type="Proteomes" id="UP000321234">
    <property type="component" value="Unassembled WGS sequence"/>
</dbReference>
<dbReference type="AlphaFoldDB" id="A0A5C8ZEH8"/>
<protein>
    <submittedName>
        <fullName evidence="2">Uncharacterized protein</fullName>
    </submittedName>
</protein>
<proteinExistence type="predicted"/>
<gene>
    <name evidence="2" type="ORF">FMM08_12740</name>
</gene>
<evidence type="ECO:0000313" key="2">
    <source>
        <dbReference type="EMBL" id="TXR55699.1"/>
    </source>
</evidence>
<dbReference type="EMBL" id="VKAC01000007">
    <property type="protein sequence ID" value="TXR55699.1"/>
    <property type="molecule type" value="Genomic_DNA"/>
</dbReference>
<comment type="caution">
    <text evidence="2">The sequence shown here is derived from an EMBL/GenBank/DDBJ whole genome shotgun (WGS) entry which is preliminary data.</text>
</comment>
<sequence>MASSSFFPQFTPSEDHDEEDPPFQLADWYGPPHGVRPGVADLGVEIGRSESTVVSVQGADAYPAGVVLDLAVHVREGGREARRRLFAALGLHHGRGQLDLCLGAGGLRWGVELADGRRVTTLDESPWNERPEEADPSEWNPSHPVLDGVGRPQVWYDSWRRGIWLWPLPPLPTMRVVCAWPDRGIEETSVVVSTKGLHAAAARARPVW</sequence>
<evidence type="ECO:0000256" key="1">
    <source>
        <dbReference type="SAM" id="MobiDB-lite"/>
    </source>
</evidence>
<feature type="region of interest" description="Disordered" evidence="1">
    <location>
        <begin position="122"/>
        <end position="144"/>
    </location>
</feature>
<name>A0A5C8ZEH8_9ACTN</name>
<reference evidence="2 3" key="1">
    <citation type="submission" date="2019-07" db="EMBL/GenBank/DDBJ databases">
        <title>Quadrisphaera sp. strain DD2A genome sequencing and assembly.</title>
        <authorList>
            <person name="Kim I."/>
        </authorList>
    </citation>
    <scope>NUCLEOTIDE SEQUENCE [LARGE SCALE GENOMIC DNA]</scope>
    <source>
        <strain evidence="2 3">DD2A</strain>
    </source>
</reference>
<accession>A0A5C8ZEH8</accession>
<feature type="compositionally biased region" description="Basic and acidic residues" evidence="1">
    <location>
        <begin position="122"/>
        <end position="133"/>
    </location>
</feature>
<dbReference type="OrthoDB" id="5186655at2"/>